<dbReference type="AlphaFoldDB" id="A0AAQ4F1M2"/>
<evidence type="ECO:0000313" key="2">
    <source>
        <dbReference type="EMBL" id="KAK8780879.1"/>
    </source>
</evidence>
<evidence type="ECO:0000256" key="1">
    <source>
        <dbReference type="SAM" id="MobiDB-lite"/>
    </source>
</evidence>
<dbReference type="Proteomes" id="UP001321473">
    <property type="component" value="Unassembled WGS sequence"/>
</dbReference>
<comment type="caution">
    <text evidence="2">The sequence shown here is derived from an EMBL/GenBank/DDBJ whole genome shotgun (WGS) entry which is preliminary data.</text>
</comment>
<keyword evidence="3" id="KW-1185">Reference proteome</keyword>
<organism evidence="2 3">
    <name type="scientific">Amblyomma americanum</name>
    <name type="common">Lone star tick</name>
    <dbReference type="NCBI Taxonomy" id="6943"/>
    <lineage>
        <taxon>Eukaryota</taxon>
        <taxon>Metazoa</taxon>
        <taxon>Ecdysozoa</taxon>
        <taxon>Arthropoda</taxon>
        <taxon>Chelicerata</taxon>
        <taxon>Arachnida</taxon>
        <taxon>Acari</taxon>
        <taxon>Parasitiformes</taxon>
        <taxon>Ixodida</taxon>
        <taxon>Ixodoidea</taxon>
        <taxon>Ixodidae</taxon>
        <taxon>Amblyomminae</taxon>
        <taxon>Amblyomma</taxon>
    </lineage>
</organism>
<protein>
    <submittedName>
        <fullName evidence="2">Uncharacterized protein</fullName>
    </submittedName>
</protein>
<gene>
    <name evidence="2" type="ORF">V5799_017780</name>
</gene>
<proteinExistence type="predicted"/>
<sequence length="270" mass="28119">MPAPPPGNSGRPSGVSLSTEPAIAQPGTGAADLHGRPDHVPSDFLVGEVTDYILFLERELAIENPPVGPVPGLAATAPLANSAATAAHRPTAGQVAQNPQREETMLDFILSDESVTKIFTADWCRRYGPESDGNSCIPPASEPGTNGRREPFYSITGVAQNAQLPQRRTSMPESTNQEHIQFPSERGLTAECPPQGPTQKTSTGVLRSGPVYGGNIRTLPAPKPPSAAAMANTTAVGAFSSPVVVLRGAQGPQHQAYTPEFLGRSGADGA</sequence>
<dbReference type="EMBL" id="JARKHS020008330">
    <property type="protein sequence ID" value="KAK8780879.1"/>
    <property type="molecule type" value="Genomic_DNA"/>
</dbReference>
<name>A0AAQ4F1M2_AMBAM</name>
<evidence type="ECO:0000313" key="3">
    <source>
        <dbReference type="Proteomes" id="UP001321473"/>
    </source>
</evidence>
<feature type="region of interest" description="Disordered" evidence="1">
    <location>
        <begin position="187"/>
        <end position="213"/>
    </location>
</feature>
<feature type="region of interest" description="Disordered" evidence="1">
    <location>
        <begin position="1"/>
        <end position="36"/>
    </location>
</feature>
<accession>A0AAQ4F1M2</accession>
<reference evidence="2 3" key="1">
    <citation type="journal article" date="2023" name="Arcadia Sci">
        <title>De novo assembly of a long-read Amblyomma americanum tick genome.</title>
        <authorList>
            <person name="Chou S."/>
            <person name="Poskanzer K.E."/>
            <person name="Rollins M."/>
            <person name="Thuy-Boun P.S."/>
        </authorList>
    </citation>
    <scope>NUCLEOTIDE SEQUENCE [LARGE SCALE GENOMIC DNA]</scope>
    <source>
        <strain evidence="2">F_SG_1</strain>
        <tissue evidence="2">Salivary glands</tissue>
    </source>
</reference>
<feature type="region of interest" description="Disordered" evidence="1">
    <location>
        <begin position="251"/>
        <end position="270"/>
    </location>
</feature>